<dbReference type="GO" id="GO:0016846">
    <property type="term" value="F:carbon-sulfur lyase activity"/>
    <property type="evidence" value="ECO:0007669"/>
    <property type="project" value="InterPro"/>
</dbReference>
<dbReference type="AlphaFoldDB" id="A0A0F5FNE4"/>
<dbReference type="Proteomes" id="UP000033649">
    <property type="component" value="Unassembled WGS sequence"/>
</dbReference>
<evidence type="ECO:0000256" key="1">
    <source>
        <dbReference type="ARBA" id="ARBA00005495"/>
    </source>
</evidence>
<evidence type="ECO:0000256" key="3">
    <source>
        <dbReference type="ARBA" id="ARBA00022833"/>
    </source>
</evidence>
<evidence type="ECO:0000259" key="4">
    <source>
        <dbReference type="Pfam" id="PF04828"/>
    </source>
</evidence>
<dbReference type="InterPro" id="IPR011057">
    <property type="entry name" value="Mss4-like_sf"/>
</dbReference>
<name>A0A0F5FNE4_9HYPH</name>
<reference evidence="5 6" key="1">
    <citation type="submission" date="2015-03" db="EMBL/GenBank/DDBJ databases">
        <authorList>
            <person name="Hassan Y."/>
            <person name="Lepp D."/>
            <person name="Li X.-Z."/>
            <person name="Zhou T."/>
        </authorList>
    </citation>
    <scope>NUCLEOTIDE SEQUENCE [LARGE SCALE GENOMIC DNA]</scope>
    <source>
        <strain evidence="5 6">IPL18</strain>
    </source>
</reference>
<dbReference type="GO" id="GO:0046872">
    <property type="term" value="F:metal ion binding"/>
    <property type="evidence" value="ECO:0007669"/>
    <property type="project" value="UniProtKB-KW"/>
</dbReference>
<dbReference type="STRING" id="429727.VE26_07615"/>
<dbReference type="Pfam" id="PF04828">
    <property type="entry name" value="GFA"/>
    <property type="match status" value="1"/>
</dbReference>
<dbReference type="Gene3D" id="3.90.1590.10">
    <property type="entry name" value="glutathione-dependent formaldehyde- activating enzyme (gfa)"/>
    <property type="match status" value="1"/>
</dbReference>
<accession>A0A0F5FNE4</accession>
<evidence type="ECO:0000256" key="2">
    <source>
        <dbReference type="ARBA" id="ARBA00022723"/>
    </source>
</evidence>
<organism evidence="5 6">
    <name type="scientific">Devosia chinhatensis</name>
    <dbReference type="NCBI Taxonomy" id="429727"/>
    <lineage>
        <taxon>Bacteria</taxon>
        <taxon>Pseudomonadati</taxon>
        <taxon>Pseudomonadota</taxon>
        <taxon>Alphaproteobacteria</taxon>
        <taxon>Hyphomicrobiales</taxon>
        <taxon>Devosiaceae</taxon>
        <taxon>Devosia</taxon>
    </lineage>
</organism>
<keyword evidence="6" id="KW-1185">Reference proteome</keyword>
<dbReference type="InterPro" id="IPR006913">
    <property type="entry name" value="CENP-V/GFA"/>
</dbReference>
<proteinExistence type="inferred from homology"/>
<dbReference type="SUPFAM" id="SSF51316">
    <property type="entry name" value="Mss4-like"/>
    <property type="match status" value="1"/>
</dbReference>
<keyword evidence="3" id="KW-0862">Zinc</keyword>
<evidence type="ECO:0000313" key="6">
    <source>
        <dbReference type="Proteomes" id="UP000033649"/>
    </source>
</evidence>
<keyword evidence="2" id="KW-0479">Metal-binding</keyword>
<evidence type="ECO:0000313" key="5">
    <source>
        <dbReference type="EMBL" id="KKB10353.1"/>
    </source>
</evidence>
<dbReference type="RefSeq" id="WP_046105143.1">
    <property type="nucleotide sequence ID" value="NZ_JZEY01000054.1"/>
</dbReference>
<gene>
    <name evidence="5" type="ORF">VE26_07615</name>
</gene>
<dbReference type="OrthoDB" id="7268727at2"/>
<sequence length="174" mass="19179">MHETTHLSCACGAFAVELAGTPFVTAECHCNSCREAATRLQALPAAFPVQAANHGTPYALYRKDRVRFPDGTAGLRAIRLSPQAPTRRVLTRCCNSPVFLEFQGGHWLSLYASLWPETIRPPMSIRTMTSDLPDATRLDDTLPAGKAVTARFYFRLLAAWIAMGFKSPRIDVPD</sequence>
<feature type="domain" description="CENP-V/GFA" evidence="4">
    <location>
        <begin position="6"/>
        <end position="52"/>
    </location>
</feature>
<comment type="similarity">
    <text evidence="1">Belongs to the Gfa family.</text>
</comment>
<comment type="caution">
    <text evidence="5">The sequence shown here is derived from an EMBL/GenBank/DDBJ whole genome shotgun (WGS) entry which is preliminary data.</text>
</comment>
<dbReference type="EMBL" id="JZEY01000054">
    <property type="protein sequence ID" value="KKB10353.1"/>
    <property type="molecule type" value="Genomic_DNA"/>
</dbReference>
<protein>
    <recommendedName>
        <fullName evidence="4">CENP-V/GFA domain-containing protein</fullName>
    </recommendedName>
</protein>
<dbReference type="PATRIC" id="fig|429727.3.peg.1579"/>